<dbReference type="EMBL" id="PGCJ01001522">
    <property type="protein sequence ID" value="PLW04968.1"/>
    <property type="molecule type" value="Genomic_DNA"/>
</dbReference>
<protein>
    <submittedName>
        <fullName evidence="2">Uncharacterized protein</fullName>
    </submittedName>
</protein>
<feature type="compositionally biased region" description="Basic residues" evidence="1">
    <location>
        <begin position="71"/>
        <end position="88"/>
    </location>
</feature>
<organism evidence="2 3">
    <name type="scientific">Puccinia coronata f. sp. avenae</name>
    <dbReference type="NCBI Taxonomy" id="200324"/>
    <lineage>
        <taxon>Eukaryota</taxon>
        <taxon>Fungi</taxon>
        <taxon>Dikarya</taxon>
        <taxon>Basidiomycota</taxon>
        <taxon>Pucciniomycotina</taxon>
        <taxon>Pucciniomycetes</taxon>
        <taxon>Pucciniales</taxon>
        <taxon>Pucciniaceae</taxon>
        <taxon>Puccinia</taxon>
    </lineage>
</organism>
<accession>A0A2N5RVG4</accession>
<dbReference type="AlphaFoldDB" id="A0A2N5RVG4"/>
<comment type="caution">
    <text evidence="2">The sequence shown here is derived from an EMBL/GenBank/DDBJ whole genome shotgun (WGS) entry which is preliminary data.</text>
</comment>
<dbReference type="Proteomes" id="UP000235388">
    <property type="component" value="Unassembled WGS sequence"/>
</dbReference>
<evidence type="ECO:0000313" key="2">
    <source>
        <dbReference type="EMBL" id="PLW04968.1"/>
    </source>
</evidence>
<feature type="region of interest" description="Disordered" evidence="1">
    <location>
        <begin position="1"/>
        <end position="89"/>
    </location>
</feature>
<dbReference type="OrthoDB" id="10572386at2759"/>
<proteinExistence type="predicted"/>
<gene>
    <name evidence="2" type="ORF">PCANC_28775</name>
</gene>
<feature type="compositionally biased region" description="Polar residues" evidence="1">
    <location>
        <begin position="39"/>
        <end position="70"/>
    </location>
</feature>
<sequence length="205" mass="23111">MTPRSSTTPQPTPLRQSTRIVTPSRSHPNYVRTSRDSQRQAVIQSSQEVPSNNHSESEAESVTQTRTNQLCRKKRKQKRPAAKRKKTKTVIVTDNNSEAADDIVDFVQDSDDENAKVKKSQTEKISPLDNVRDYFEPPFHANEADKGEKMMYKCKWCTVVYKKGRGTNSNLYTAGADLRISYIPRTAWSKCCPGWQGGVLQTAAS</sequence>
<feature type="compositionally biased region" description="Low complexity" evidence="1">
    <location>
        <begin position="1"/>
        <end position="19"/>
    </location>
</feature>
<reference evidence="2 3" key="1">
    <citation type="submission" date="2017-11" db="EMBL/GenBank/DDBJ databases">
        <title>De novo assembly and phasing of dikaryotic genomes from two isolates of Puccinia coronata f. sp. avenae, the causal agent of oat crown rust.</title>
        <authorList>
            <person name="Miller M.E."/>
            <person name="Zhang Y."/>
            <person name="Omidvar V."/>
            <person name="Sperschneider J."/>
            <person name="Schwessinger B."/>
            <person name="Raley C."/>
            <person name="Palmer J.M."/>
            <person name="Garnica D."/>
            <person name="Upadhyaya N."/>
            <person name="Rathjen J."/>
            <person name="Taylor J.M."/>
            <person name="Park R.F."/>
            <person name="Dodds P.N."/>
            <person name="Hirsch C.D."/>
            <person name="Kianian S.F."/>
            <person name="Figueroa M."/>
        </authorList>
    </citation>
    <scope>NUCLEOTIDE SEQUENCE [LARGE SCALE GENOMIC DNA]</scope>
    <source>
        <strain evidence="2">12NC29</strain>
    </source>
</reference>
<evidence type="ECO:0000313" key="3">
    <source>
        <dbReference type="Proteomes" id="UP000235388"/>
    </source>
</evidence>
<evidence type="ECO:0000256" key="1">
    <source>
        <dbReference type="SAM" id="MobiDB-lite"/>
    </source>
</evidence>
<name>A0A2N5RVG4_9BASI</name>
<keyword evidence="3" id="KW-1185">Reference proteome</keyword>